<dbReference type="PANTHER" id="PTHR33055">
    <property type="entry name" value="TRANSPOSASE FOR INSERTION SEQUENCE ELEMENT IS1111A"/>
    <property type="match status" value="1"/>
</dbReference>
<dbReference type="InterPro" id="IPR047650">
    <property type="entry name" value="Transpos_IS110"/>
</dbReference>
<evidence type="ECO:0000256" key="1">
    <source>
        <dbReference type="SAM" id="Coils"/>
    </source>
</evidence>
<comment type="caution">
    <text evidence="3">The sequence shown here is derived from an EMBL/GenBank/DDBJ whole genome shotgun (WGS) entry which is preliminary data.</text>
</comment>
<name>A0A5C8PKN3_9HYPH</name>
<dbReference type="InterPro" id="IPR003346">
    <property type="entry name" value="Transposase_20"/>
</dbReference>
<dbReference type="GO" id="GO:0004803">
    <property type="term" value="F:transposase activity"/>
    <property type="evidence" value="ECO:0007669"/>
    <property type="project" value="InterPro"/>
</dbReference>
<proteinExistence type="predicted"/>
<evidence type="ECO:0000313" key="3">
    <source>
        <dbReference type="EMBL" id="TXL73917.1"/>
    </source>
</evidence>
<organism evidence="3 4">
    <name type="scientific">Vineibacter terrae</name>
    <dbReference type="NCBI Taxonomy" id="2586908"/>
    <lineage>
        <taxon>Bacteria</taxon>
        <taxon>Pseudomonadati</taxon>
        <taxon>Pseudomonadota</taxon>
        <taxon>Alphaproteobacteria</taxon>
        <taxon>Hyphomicrobiales</taxon>
        <taxon>Vineibacter</taxon>
    </lineage>
</organism>
<gene>
    <name evidence="3" type="ORF">FHP25_18470</name>
</gene>
<dbReference type="Proteomes" id="UP000321638">
    <property type="component" value="Unassembled WGS sequence"/>
</dbReference>
<keyword evidence="4" id="KW-1185">Reference proteome</keyword>
<dbReference type="GO" id="GO:0006313">
    <property type="term" value="P:DNA transposition"/>
    <property type="evidence" value="ECO:0007669"/>
    <property type="project" value="InterPro"/>
</dbReference>
<dbReference type="AlphaFoldDB" id="A0A5C8PKN3"/>
<dbReference type="Pfam" id="PF02371">
    <property type="entry name" value="Transposase_20"/>
    <property type="match status" value="1"/>
</dbReference>
<feature type="non-terminal residue" evidence="3">
    <location>
        <position position="1"/>
    </location>
</feature>
<reference evidence="3 4" key="1">
    <citation type="submission" date="2019-06" db="EMBL/GenBank/DDBJ databases">
        <title>New taxonomy in bacterial strain CC-CFT640, isolated from vineyard.</title>
        <authorList>
            <person name="Lin S.-Y."/>
            <person name="Tsai C.-F."/>
            <person name="Young C.-C."/>
        </authorList>
    </citation>
    <scope>NUCLEOTIDE SEQUENCE [LARGE SCALE GENOMIC DNA]</scope>
    <source>
        <strain evidence="3 4">CC-CFT640</strain>
    </source>
</reference>
<feature type="coiled-coil region" evidence="1">
    <location>
        <begin position="17"/>
        <end position="44"/>
    </location>
</feature>
<keyword evidence="1" id="KW-0175">Coiled coil</keyword>
<dbReference type="RefSeq" id="WP_147848442.1">
    <property type="nucleotide sequence ID" value="NZ_VDUZ01000021.1"/>
</dbReference>
<protein>
    <submittedName>
        <fullName evidence="3">Transposase</fullName>
    </submittedName>
</protein>
<dbReference type="OrthoDB" id="7459855at2"/>
<feature type="domain" description="Transposase IS116/IS110/IS902 C-terminal" evidence="2">
    <location>
        <begin position="57"/>
        <end position="132"/>
    </location>
</feature>
<dbReference type="PANTHER" id="PTHR33055:SF3">
    <property type="entry name" value="PUTATIVE TRANSPOSASE FOR IS117-RELATED"/>
    <property type="match status" value="1"/>
</dbReference>
<evidence type="ECO:0000313" key="4">
    <source>
        <dbReference type="Proteomes" id="UP000321638"/>
    </source>
</evidence>
<accession>A0A5C8PKN3</accession>
<evidence type="ECO:0000259" key="2">
    <source>
        <dbReference type="Pfam" id="PF02371"/>
    </source>
</evidence>
<sequence length="187" mass="20898">ARTGDGRPLPPFLKQEILDELERLQVLQRQIDRLEAQAKAERADAEDGTMAAKINQLVDLKGIGPVGAQLLVAEVFWRGFDNRRQVGAYFGLTGSPYNSGQSVREQGISKAGNARARRVAVQLAWLWRRYQPGSALSRWFEERAGTQKGRTRRVAIVALARKLMVALWRFLEHGLLPEGAVLSAPQR</sequence>
<dbReference type="GO" id="GO:0003677">
    <property type="term" value="F:DNA binding"/>
    <property type="evidence" value="ECO:0007669"/>
    <property type="project" value="InterPro"/>
</dbReference>
<dbReference type="EMBL" id="VDUZ01000021">
    <property type="protein sequence ID" value="TXL73917.1"/>
    <property type="molecule type" value="Genomic_DNA"/>
</dbReference>